<reference evidence="6" key="1">
    <citation type="submission" date="2021-04" db="EMBL/GenBank/DDBJ databases">
        <authorList>
            <person name="Postec A."/>
        </authorList>
    </citation>
    <scope>NUCLEOTIDE SEQUENCE</scope>
    <source>
        <strain evidence="6">F1F22</strain>
    </source>
</reference>
<evidence type="ECO:0000313" key="7">
    <source>
        <dbReference type="Proteomes" id="UP001056539"/>
    </source>
</evidence>
<evidence type="ECO:0000313" key="6">
    <source>
        <dbReference type="EMBL" id="URA10011.1"/>
    </source>
</evidence>
<dbReference type="SUPFAM" id="SSF55846">
    <property type="entry name" value="N-acetylmuramoyl-L-alanine amidase-like"/>
    <property type="match status" value="1"/>
</dbReference>
<dbReference type="InterPro" id="IPR036505">
    <property type="entry name" value="Amidase/PGRP_sf"/>
</dbReference>
<evidence type="ECO:0000256" key="4">
    <source>
        <dbReference type="ARBA" id="ARBA00023316"/>
    </source>
</evidence>
<protein>
    <recommendedName>
        <fullName evidence="2">N-acetylmuramoyl-L-alanine amidase</fullName>
        <ecNumber evidence="2">3.5.1.28</ecNumber>
    </recommendedName>
</protein>
<sequence length="221" mass="25664">MLRKVSIVVFCLIVGVWGGLSFSYSNILGEVSEKRLSLTREYMKDHYSLDTYLLTNPQMIVIHYTVTRDLASTLAILAPDELSQKSRPELASFGKVNIGVHFLVDRDGTVYQFLPLWMAGRHTIGFNHVAFGIENIALSERYLTEAQLRANARLVKELVDAYPSIKYLIGHHEYMQTNLPHFQLYRENYPHYRTEKFDPGVVFMRRLREMLKQEYGLELLD</sequence>
<dbReference type="EMBL" id="CP073355">
    <property type="protein sequence ID" value="URA10011.1"/>
    <property type="molecule type" value="Genomic_DNA"/>
</dbReference>
<keyword evidence="4" id="KW-0961">Cell wall biogenesis/degradation</keyword>
<dbReference type="GO" id="GO:0009254">
    <property type="term" value="P:peptidoglycan turnover"/>
    <property type="evidence" value="ECO:0007669"/>
    <property type="project" value="TreeGrafter"/>
</dbReference>
<organism evidence="6 7">
    <name type="scientific">Thermospira aquatica</name>
    <dbReference type="NCBI Taxonomy" id="2828656"/>
    <lineage>
        <taxon>Bacteria</taxon>
        <taxon>Pseudomonadati</taxon>
        <taxon>Spirochaetota</taxon>
        <taxon>Spirochaetia</taxon>
        <taxon>Brevinematales</taxon>
        <taxon>Thermospiraceae</taxon>
        <taxon>Thermospira</taxon>
    </lineage>
</organism>
<evidence type="ECO:0000256" key="1">
    <source>
        <dbReference type="ARBA" id="ARBA00001561"/>
    </source>
</evidence>
<dbReference type="GO" id="GO:0008745">
    <property type="term" value="F:N-acetylmuramoyl-L-alanine amidase activity"/>
    <property type="evidence" value="ECO:0007669"/>
    <property type="project" value="UniProtKB-EC"/>
</dbReference>
<dbReference type="AlphaFoldDB" id="A0AAX3BCL7"/>
<name>A0AAX3BCL7_9SPIR</name>
<accession>A0AAX3BCL7</accession>
<reference evidence="6" key="2">
    <citation type="submission" date="2022-06" db="EMBL/GenBank/DDBJ databases">
        <title>Thermospira aquatica gen. nov., sp. nov.</title>
        <authorList>
            <person name="Ben Ali Gam Z."/>
            <person name="Labat M."/>
        </authorList>
    </citation>
    <scope>NUCLEOTIDE SEQUENCE</scope>
    <source>
        <strain evidence="6">F1F22</strain>
    </source>
</reference>
<proteinExistence type="predicted"/>
<dbReference type="SMART" id="SM00644">
    <property type="entry name" value="Ami_2"/>
    <property type="match status" value="1"/>
</dbReference>
<gene>
    <name evidence="6" type="ORF">KDW03_11095</name>
</gene>
<dbReference type="InterPro" id="IPR002502">
    <property type="entry name" value="Amidase_domain"/>
</dbReference>
<evidence type="ECO:0000259" key="5">
    <source>
        <dbReference type="SMART" id="SM00644"/>
    </source>
</evidence>
<feature type="domain" description="N-acetylmuramoyl-L-alanine amidase" evidence="5">
    <location>
        <begin position="46"/>
        <end position="181"/>
    </location>
</feature>
<dbReference type="Gene3D" id="3.40.80.10">
    <property type="entry name" value="Peptidoglycan recognition protein-like"/>
    <property type="match status" value="1"/>
</dbReference>
<dbReference type="Proteomes" id="UP001056539">
    <property type="component" value="Chromosome"/>
</dbReference>
<dbReference type="RefSeq" id="WP_271435142.1">
    <property type="nucleotide sequence ID" value="NZ_CP073355.1"/>
</dbReference>
<dbReference type="EC" id="3.5.1.28" evidence="2"/>
<dbReference type="InterPro" id="IPR051206">
    <property type="entry name" value="NAMLAA_amidase_2"/>
</dbReference>
<dbReference type="CDD" id="cd06583">
    <property type="entry name" value="PGRP"/>
    <property type="match status" value="1"/>
</dbReference>
<comment type="catalytic activity">
    <reaction evidence="1">
        <text>Hydrolyzes the link between N-acetylmuramoyl residues and L-amino acid residues in certain cell-wall glycopeptides.</text>
        <dbReference type="EC" id="3.5.1.28"/>
    </reaction>
</comment>
<dbReference type="KEGG" id="taqu:KDW03_11095"/>
<dbReference type="PANTHER" id="PTHR30417">
    <property type="entry name" value="N-ACETYLMURAMOYL-L-ALANINE AMIDASE AMID"/>
    <property type="match status" value="1"/>
</dbReference>
<evidence type="ECO:0000256" key="2">
    <source>
        <dbReference type="ARBA" id="ARBA00011901"/>
    </source>
</evidence>
<evidence type="ECO:0000256" key="3">
    <source>
        <dbReference type="ARBA" id="ARBA00022801"/>
    </source>
</evidence>
<dbReference type="GO" id="GO:0009253">
    <property type="term" value="P:peptidoglycan catabolic process"/>
    <property type="evidence" value="ECO:0007669"/>
    <property type="project" value="InterPro"/>
</dbReference>
<keyword evidence="3" id="KW-0378">Hydrolase</keyword>
<dbReference type="PANTHER" id="PTHR30417:SF1">
    <property type="entry name" value="N-ACETYLMURAMOYL-L-ALANINE AMIDASE AMID"/>
    <property type="match status" value="1"/>
</dbReference>
<keyword evidence="7" id="KW-1185">Reference proteome</keyword>
<dbReference type="Pfam" id="PF01510">
    <property type="entry name" value="Amidase_2"/>
    <property type="match status" value="1"/>
</dbReference>
<dbReference type="GO" id="GO:0071555">
    <property type="term" value="P:cell wall organization"/>
    <property type="evidence" value="ECO:0007669"/>
    <property type="project" value="UniProtKB-KW"/>
</dbReference>